<keyword evidence="1" id="KW-1133">Transmembrane helix</keyword>
<evidence type="ECO:0008006" key="4">
    <source>
        <dbReference type="Google" id="ProtNLM"/>
    </source>
</evidence>
<evidence type="ECO:0000313" key="3">
    <source>
        <dbReference type="Proteomes" id="UP000325785"/>
    </source>
</evidence>
<dbReference type="KEGG" id="rid:RIdsm_03788"/>
<keyword evidence="1" id="KW-0812">Transmembrane</keyword>
<dbReference type="InterPro" id="IPR018723">
    <property type="entry name" value="DUF2254_membrane"/>
</dbReference>
<dbReference type="AlphaFoldDB" id="A0A5P3AGY6"/>
<feature type="transmembrane region" description="Helical" evidence="1">
    <location>
        <begin position="21"/>
        <end position="42"/>
    </location>
</feature>
<evidence type="ECO:0000313" key="2">
    <source>
        <dbReference type="EMBL" id="QEW27963.1"/>
    </source>
</evidence>
<organism evidence="2 3">
    <name type="scientific">Roseovarius indicus</name>
    <dbReference type="NCBI Taxonomy" id="540747"/>
    <lineage>
        <taxon>Bacteria</taxon>
        <taxon>Pseudomonadati</taxon>
        <taxon>Pseudomonadota</taxon>
        <taxon>Alphaproteobacteria</taxon>
        <taxon>Rhodobacterales</taxon>
        <taxon>Roseobacteraceae</taxon>
        <taxon>Roseovarius</taxon>
    </lineage>
</organism>
<feature type="transmembrane region" description="Helical" evidence="1">
    <location>
        <begin position="137"/>
        <end position="159"/>
    </location>
</feature>
<dbReference type="EMBL" id="CP031598">
    <property type="protein sequence ID" value="QEW27963.1"/>
    <property type="molecule type" value="Genomic_DNA"/>
</dbReference>
<sequence length="426" mass="46081">MARFTIVSGKALKVLRFVRKLWVRVALISLLALVASGLAMTIESILPESLRQRFSPDAVMPVLKILASGMLAVSTFSLNVMVTAHHAAAQQATPRAHRILLADPITHTALATFIGAFVYSLSSIILLQAGLHAEDSAVILMGVTVLVVVLVILAMLRWIDHLSDLGSMDATLNTTDTEARTSLMTTRHSPALTATPLTGDTVIPPDADPLPAPRSGYLQVMNLPYIDDCLPGDAARVWLSTPPGTFVLKGQTVGYISGLTDAQIEQVQGGLTIGEFRTFEQDATYGLLVLSEIASRALSPSLNDPGTAIDVVSRQERLLWEWGTTKRNDAAPTYPRIFVTEVSPESLMEFAFAGVARDGAGFLEVQRRLLHALDALQDAGNDRLASAARDWAKHTYDYGQSALAIEWERTQMEKTYNTVFGASASP</sequence>
<dbReference type="Pfam" id="PF10011">
    <property type="entry name" value="DUF2254"/>
    <property type="match status" value="1"/>
</dbReference>
<name>A0A5P3AGY6_9RHOB</name>
<feature type="transmembrane region" description="Helical" evidence="1">
    <location>
        <begin position="62"/>
        <end position="88"/>
    </location>
</feature>
<accession>A0A5P3AGY6</accession>
<protein>
    <recommendedName>
        <fullName evidence="4">DUF2254 domain-containing protein</fullName>
    </recommendedName>
</protein>
<reference evidence="2 3" key="1">
    <citation type="submission" date="2018-08" db="EMBL/GenBank/DDBJ databases">
        <title>Genetic Globetrotter - A new plasmid hitch-hiking vast phylogenetic and geographic distances.</title>
        <authorList>
            <person name="Vollmers J."/>
            <person name="Petersen J."/>
        </authorList>
    </citation>
    <scope>NUCLEOTIDE SEQUENCE [LARGE SCALE GENOMIC DNA]</scope>
    <source>
        <strain evidence="2 3">DSM 26383</strain>
    </source>
</reference>
<dbReference type="OrthoDB" id="2955631at2"/>
<gene>
    <name evidence="2" type="ORF">RIdsm_03788</name>
</gene>
<dbReference type="Proteomes" id="UP000325785">
    <property type="component" value="Chromosome"/>
</dbReference>
<evidence type="ECO:0000256" key="1">
    <source>
        <dbReference type="SAM" id="Phobius"/>
    </source>
</evidence>
<dbReference type="RefSeq" id="WP_057819071.1">
    <property type="nucleotide sequence ID" value="NZ_CP031598.1"/>
</dbReference>
<feature type="transmembrane region" description="Helical" evidence="1">
    <location>
        <begin position="109"/>
        <end position="131"/>
    </location>
</feature>
<keyword evidence="1" id="KW-0472">Membrane</keyword>
<proteinExistence type="predicted"/>